<evidence type="ECO:0000313" key="1">
    <source>
        <dbReference type="EMBL" id="EPG57982.1"/>
    </source>
</evidence>
<gene>
    <name evidence="1" type="ORF">LEP1GSC103_2943</name>
</gene>
<organism evidence="1 2">
    <name type="scientific">Leptospira borgpetersenii serovar Javanica str. UI 09931</name>
    <dbReference type="NCBI Taxonomy" id="1049767"/>
    <lineage>
        <taxon>Bacteria</taxon>
        <taxon>Pseudomonadati</taxon>
        <taxon>Spirochaetota</taxon>
        <taxon>Spirochaetia</taxon>
        <taxon>Leptospirales</taxon>
        <taxon>Leptospiraceae</taxon>
        <taxon>Leptospira</taxon>
    </lineage>
</organism>
<reference evidence="1 2" key="1">
    <citation type="submission" date="2013-04" db="EMBL/GenBank/DDBJ databases">
        <authorList>
            <person name="Harkins D.M."/>
            <person name="Durkin A.S."/>
            <person name="Brinkac L.M."/>
            <person name="Haft D.H."/>
            <person name="Selengut J.D."/>
            <person name="Sanka R."/>
            <person name="DePew J."/>
            <person name="Purushe J."/>
            <person name="Chanthongthip A."/>
            <person name="Lattana O."/>
            <person name="Phetsouvanh R."/>
            <person name="Newton P.N."/>
            <person name="Vinetz J.M."/>
            <person name="Sutton G.G."/>
            <person name="Nierman W.C."/>
            <person name="Fouts D.E."/>
        </authorList>
    </citation>
    <scope>NUCLEOTIDE SEQUENCE [LARGE SCALE GENOMIC DNA]</scope>
    <source>
        <strain evidence="1 2">UI 09931</strain>
    </source>
</reference>
<protein>
    <submittedName>
        <fullName evidence="1">Uncharacterized protein</fullName>
    </submittedName>
</protein>
<dbReference type="AlphaFoldDB" id="A0AAV3JB82"/>
<dbReference type="EMBL" id="AHNP02000007">
    <property type="protein sequence ID" value="EPG57982.1"/>
    <property type="molecule type" value="Genomic_DNA"/>
</dbReference>
<dbReference type="Proteomes" id="UP000014570">
    <property type="component" value="Unassembled WGS sequence"/>
</dbReference>
<proteinExistence type="predicted"/>
<name>A0AAV3JB82_LEPBO</name>
<comment type="caution">
    <text evidence="1">The sequence shown here is derived from an EMBL/GenBank/DDBJ whole genome shotgun (WGS) entry which is preliminary data.</text>
</comment>
<evidence type="ECO:0000313" key="2">
    <source>
        <dbReference type="Proteomes" id="UP000014570"/>
    </source>
</evidence>
<accession>A0AAV3JB82</accession>
<sequence length="41" mass="4524">MIFEYKTVPNVVFLNRRSKKAGGENESISAPDGTLDELIAL</sequence>